<organism evidence="1 2">
    <name type="scientific">Paraglaciecola agarilytica NO2</name>
    <dbReference type="NCBI Taxonomy" id="1125747"/>
    <lineage>
        <taxon>Bacteria</taxon>
        <taxon>Pseudomonadati</taxon>
        <taxon>Pseudomonadota</taxon>
        <taxon>Gammaproteobacteria</taxon>
        <taxon>Alteromonadales</taxon>
        <taxon>Alteromonadaceae</taxon>
        <taxon>Paraglaciecola</taxon>
    </lineage>
</organism>
<name>A0ABQ0I4L9_9ALTE</name>
<protein>
    <submittedName>
        <fullName evidence="1">Uncharacterized protein</fullName>
    </submittedName>
</protein>
<accession>A0ABQ0I4L9</accession>
<sequence>MHDGQSINAIIHSTTFMVNYLTLTLDRKSADNAALGALSH</sequence>
<dbReference type="EMBL" id="BAEK01000025">
    <property type="protein sequence ID" value="GAC04293.1"/>
    <property type="molecule type" value="Genomic_DNA"/>
</dbReference>
<reference evidence="1 2" key="1">
    <citation type="journal article" date="2014" name="Environ. Microbiol.">
        <title>Comparative genomics of the marine bacterial genus Glaciecola reveals the high degree of genomic diversity and genomic characteristic for cold adaptation.</title>
        <authorList>
            <person name="Qin Q.L."/>
            <person name="Xie B.B."/>
            <person name="Yu Y."/>
            <person name="Shu Y.L."/>
            <person name="Rong J.C."/>
            <person name="Zhang Y.J."/>
            <person name="Zhao D.L."/>
            <person name="Chen X.L."/>
            <person name="Zhang X.Y."/>
            <person name="Chen B."/>
            <person name="Zhou B.C."/>
            <person name="Zhang Y.Z."/>
        </authorList>
    </citation>
    <scope>NUCLEOTIDE SEQUENCE [LARGE SCALE GENOMIC DNA]</scope>
    <source>
        <strain evidence="1 2">NO2</strain>
    </source>
</reference>
<comment type="caution">
    <text evidence="1">The sequence shown here is derived from an EMBL/GenBank/DDBJ whole genome shotgun (WGS) entry which is preliminary data.</text>
</comment>
<keyword evidence="2" id="KW-1185">Reference proteome</keyword>
<evidence type="ECO:0000313" key="2">
    <source>
        <dbReference type="Proteomes" id="UP000008372"/>
    </source>
</evidence>
<proteinExistence type="predicted"/>
<dbReference type="Proteomes" id="UP000008372">
    <property type="component" value="Unassembled WGS sequence"/>
</dbReference>
<evidence type="ECO:0000313" key="1">
    <source>
        <dbReference type="EMBL" id="GAC04293.1"/>
    </source>
</evidence>
<gene>
    <name evidence="1" type="ORF">GAGA_1436</name>
</gene>